<feature type="binding site" evidence="5">
    <location>
        <position position="297"/>
    </location>
    <ligand>
        <name>NAD(+)</name>
        <dbReference type="ChEBI" id="CHEBI:57540"/>
    </ligand>
</feature>
<dbReference type="InterPro" id="IPR029035">
    <property type="entry name" value="DHS-like_NAD/FAD-binding_dom"/>
</dbReference>
<keyword evidence="2 5" id="KW-0479">Metal-binding</keyword>
<feature type="binding site" evidence="5">
    <location>
        <begin position="136"/>
        <end position="139"/>
    </location>
    <ligand>
        <name>NAD(+)</name>
        <dbReference type="ChEBI" id="CHEBI:57540"/>
    </ligand>
</feature>
<dbReference type="STRING" id="6573.A0A210R6Z2"/>
<dbReference type="EMBL" id="NEDP02000123">
    <property type="protein sequence ID" value="OWF56641.1"/>
    <property type="molecule type" value="Genomic_DNA"/>
</dbReference>
<comment type="caution">
    <text evidence="8">The sequence shown here is derived from an EMBL/GenBank/DDBJ whole genome shotgun (WGS) entry which is preliminary data.</text>
</comment>
<sequence>MSLLRNVIRCLLVQQREAHVVNNKFIPKAEPACDLDIYNLKNFLLTNNRILVLTGAGVSTESGIPDYRSEGVGLYARSDNRPVQYNDFVKSESIRQRYWARNYAGWSVFSSFLPNLCHKTLRRWEITGKVHWLVTQNVDALHIKAGSIKLTELHGSAHRVMCMSCDDKMSREQLQNLIGQHNPMWQAKSVDMAPDGDVQLTTEQVQGFKIPQCPNCGGALKPEIIFFGDNVPKPTVNFVFKKVKEADAVLILGSSLEVYSGFRFVNAAHTQKKPIAIVNIGPTRADNLASLKVSAKCSDVLQRLEL</sequence>
<feature type="binding site" evidence="5 6">
    <location>
        <position position="213"/>
    </location>
    <ligand>
        <name>Zn(2+)</name>
        <dbReference type="ChEBI" id="CHEBI:29105"/>
    </ligand>
</feature>
<feature type="active site" description="Proton acceptor" evidence="5 6">
    <location>
        <position position="154"/>
    </location>
</feature>
<evidence type="ECO:0000313" key="9">
    <source>
        <dbReference type="Proteomes" id="UP000242188"/>
    </source>
</evidence>
<keyword evidence="4 5" id="KW-0520">NAD</keyword>
<evidence type="ECO:0000259" key="7">
    <source>
        <dbReference type="PROSITE" id="PS50305"/>
    </source>
</evidence>
<dbReference type="Pfam" id="PF02146">
    <property type="entry name" value="SIR2"/>
    <property type="match status" value="1"/>
</dbReference>
<evidence type="ECO:0000256" key="5">
    <source>
        <dbReference type="HAMAP-Rule" id="MF_03161"/>
    </source>
</evidence>
<dbReference type="PANTHER" id="PTHR11085:SF10">
    <property type="entry name" value="NAD-DEPENDENT PROTEIN DEACYLASE SIRTUIN-5, MITOCHONDRIAL-RELATED"/>
    <property type="match status" value="1"/>
</dbReference>
<gene>
    <name evidence="8" type="ORF">KP79_PYT16243</name>
</gene>
<feature type="binding site" evidence="5 6">
    <location>
        <position position="165"/>
    </location>
    <ligand>
        <name>Zn(2+)</name>
        <dbReference type="ChEBI" id="CHEBI:29105"/>
    </ligand>
</feature>
<evidence type="ECO:0000256" key="2">
    <source>
        <dbReference type="ARBA" id="ARBA00022723"/>
    </source>
</evidence>
<reference evidence="8 9" key="1">
    <citation type="journal article" date="2017" name="Nat. Ecol. Evol.">
        <title>Scallop genome provides insights into evolution of bilaterian karyotype and development.</title>
        <authorList>
            <person name="Wang S."/>
            <person name="Zhang J."/>
            <person name="Jiao W."/>
            <person name="Li J."/>
            <person name="Xun X."/>
            <person name="Sun Y."/>
            <person name="Guo X."/>
            <person name="Huan P."/>
            <person name="Dong B."/>
            <person name="Zhang L."/>
            <person name="Hu X."/>
            <person name="Sun X."/>
            <person name="Wang J."/>
            <person name="Zhao C."/>
            <person name="Wang Y."/>
            <person name="Wang D."/>
            <person name="Huang X."/>
            <person name="Wang R."/>
            <person name="Lv J."/>
            <person name="Li Y."/>
            <person name="Zhang Z."/>
            <person name="Liu B."/>
            <person name="Lu W."/>
            <person name="Hui Y."/>
            <person name="Liang J."/>
            <person name="Zhou Z."/>
            <person name="Hou R."/>
            <person name="Li X."/>
            <person name="Liu Y."/>
            <person name="Li H."/>
            <person name="Ning X."/>
            <person name="Lin Y."/>
            <person name="Zhao L."/>
            <person name="Xing Q."/>
            <person name="Dou J."/>
            <person name="Li Y."/>
            <person name="Mao J."/>
            <person name="Guo H."/>
            <person name="Dou H."/>
            <person name="Li T."/>
            <person name="Mu C."/>
            <person name="Jiang W."/>
            <person name="Fu Q."/>
            <person name="Fu X."/>
            <person name="Miao Y."/>
            <person name="Liu J."/>
            <person name="Yu Q."/>
            <person name="Li R."/>
            <person name="Liao H."/>
            <person name="Li X."/>
            <person name="Kong Y."/>
            <person name="Jiang Z."/>
            <person name="Chourrout D."/>
            <person name="Li R."/>
            <person name="Bao Z."/>
        </authorList>
    </citation>
    <scope>NUCLEOTIDE SEQUENCE [LARGE SCALE GENOMIC DNA]</scope>
    <source>
        <strain evidence="8 9">PY_sf001</strain>
    </source>
</reference>
<feature type="binding site" evidence="5 6">
    <location>
        <position position="216"/>
    </location>
    <ligand>
        <name>Zn(2+)</name>
        <dbReference type="ChEBI" id="CHEBI:29105"/>
    </ligand>
</feature>
<dbReference type="GO" id="GO:0005759">
    <property type="term" value="C:mitochondrial matrix"/>
    <property type="evidence" value="ECO:0007669"/>
    <property type="project" value="UniProtKB-SubCell"/>
</dbReference>
<dbReference type="PANTHER" id="PTHR11085">
    <property type="entry name" value="NAD-DEPENDENT PROTEIN DEACYLASE SIRTUIN-5, MITOCHONDRIAL-RELATED"/>
    <property type="match status" value="1"/>
</dbReference>
<dbReference type="Proteomes" id="UP000242188">
    <property type="component" value="Unassembled WGS sequence"/>
</dbReference>
<dbReference type="InterPro" id="IPR026590">
    <property type="entry name" value="Ssirtuin_cat_dom"/>
</dbReference>
<dbReference type="PROSITE" id="PS50305">
    <property type="entry name" value="SIRTUIN"/>
    <property type="match status" value="1"/>
</dbReference>
<name>A0A210R6Z2_MIZYE</name>
<dbReference type="Gene3D" id="3.30.1600.10">
    <property type="entry name" value="SIR2/SIRT2 'Small Domain"/>
    <property type="match status" value="1"/>
</dbReference>
<keyword evidence="9" id="KW-1185">Reference proteome</keyword>
<comment type="cofactor">
    <cofactor evidence="5">
        <name>Zn(2+)</name>
        <dbReference type="ChEBI" id="CHEBI:29105"/>
    </cofactor>
    <text evidence="5">Binds 1 zinc ion per subunit.</text>
</comment>
<dbReference type="GO" id="GO:0070403">
    <property type="term" value="F:NAD+ binding"/>
    <property type="evidence" value="ECO:0007669"/>
    <property type="project" value="UniProtKB-UniRule"/>
</dbReference>
<dbReference type="AlphaFoldDB" id="A0A210R6Z2"/>
<evidence type="ECO:0000256" key="1">
    <source>
        <dbReference type="ARBA" id="ARBA00022679"/>
    </source>
</evidence>
<comment type="subcellular location">
    <subcellularLocation>
        <location evidence="5">Mitochondrion matrix</location>
    </subcellularLocation>
</comment>
<organism evidence="8 9">
    <name type="scientific">Mizuhopecten yessoensis</name>
    <name type="common">Japanese scallop</name>
    <name type="synonym">Patinopecten yessoensis</name>
    <dbReference type="NCBI Taxonomy" id="6573"/>
    <lineage>
        <taxon>Eukaryota</taxon>
        <taxon>Metazoa</taxon>
        <taxon>Spiralia</taxon>
        <taxon>Lophotrochozoa</taxon>
        <taxon>Mollusca</taxon>
        <taxon>Bivalvia</taxon>
        <taxon>Autobranchia</taxon>
        <taxon>Pteriomorphia</taxon>
        <taxon>Pectinida</taxon>
        <taxon>Pectinoidea</taxon>
        <taxon>Pectinidae</taxon>
        <taxon>Mizuhopecten</taxon>
    </lineage>
</organism>
<evidence type="ECO:0000256" key="6">
    <source>
        <dbReference type="PROSITE-ProRule" id="PRU00236"/>
    </source>
</evidence>
<feature type="binding site" evidence="5 6">
    <location>
        <position position="162"/>
    </location>
    <ligand>
        <name>Zn(2+)</name>
        <dbReference type="ChEBI" id="CHEBI:29105"/>
    </ligand>
</feature>
<dbReference type="EC" id="2.3.1.-" evidence="5"/>
<dbReference type="InterPro" id="IPR050134">
    <property type="entry name" value="NAD-dep_sirtuin_deacylases"/>
</dbReference>
<dbReference type="GO" id="GO:0017136">
    <property type="term" value="F:histone deacetylase activity, NAD-dependent"/>
    <property type="evidence" value="ECO:0007669"/>
    <property type="project" value="TreeGrafter"/>
</dbReference>
<feature type="binding site" evidence="5">
    <location>
        <begin position="279"/>
        <end position="281"/>
    </location>
    <ligand>
        <name>NAD(+)</name>
        <dbReference type="ChEBI" id="CHEBI:57540"/>
    </ligand>
</feature>
<keyword evidence="3 5" id="KW-0862">Zinc</keyword>
<evidence type="ECO:0000313" key="8">
    <source>
        <dbReference type="EMBL" id="OWF56641.1"/>
    </source>
</evidence>
<dbReference type="CDD" id="cd01409">
    <property type="entry name" value="SIRT4"/>
    <property type="match status" value="1"/>
</dbReference>
<proteinExistence type="inferred from homology"/>
<feature type="domain" description="Deacetylase sirtuin-type" evidence="7">
    <location>
        <begin position="30"/>
        <end position="306"/>
    </location>
</feature>
<evidence type="ECO:0000256" key="4">
    <source>
        <dbReference type="ARBA" id="ARBA00023027"/>
    </source>
</evidence>
<dbReference type="Gene3D" id="3.40.50.1220">
    <property type="entry name" value="TPP-binding domain"/>
    <property type="match status" value="1"/>
</dbReference>
<feature type="binding site" evidence="5">
    <location>
        <begin position="253"/>
        <end position="255"/>
    </location>
    <ligand>
        <name>NAD(+)</name>
        <dbReference type="ChEBI" id="CHEBI:57540"/>
    </ligand>
</feature>
<keyword evidence="1 5" id="KW-0808">Transferase</keyword>
<accession>A0A210R6Z2</accession>
<dbReference type="OrthoDB" id="424302at2759"/>
<keyword evidence="5" id="KW-0496">Mitochondrion</keyword>
<comment type="catalytic activity">
    <reaction evidence="5">
        <text>N(6)-acetyl-L-lysyl-[protein] + NAD(+) + H2O = 2''-O-acetyl-ADP-D-ribose + nicotinamide + L-lysyl-[protein]</text>
        <dbReference type="Rhea" id="RHEA:43636"/>
        <dbReference type="Rhea" id="RHEA-COMP:9752"/>
        <dbReference type="Rhea" id="RHEA-COMP:10731"/>
        <dbReference type="ChEBI" id="CHEBI:15377"/>
        <dbReference type="ChEBI" id="CHEBI:17154"/>
        <dbReference type="ChEBI" id="CHEBI:29969"/>
        <dbReference type="ChEBI" id="CHEBI:57540"/>
        <dbReference type="ChEBI" id="CHEBI:61930"/>
        <dbReference type="ChEBI" id="CHEBI:83767"/>
        <dbReference type="EC" id="2.3.1.286"/>
    </reaction>
</comment>
<dbReference type="GO" id="GO:0008270">
    <property type="term" value="F:zinc ion binding"/>
    <property type="evidence" value="ECO:0007669"/>
    <property type="project" value="UniProtKB-UniRule"/>
</dbReference>
<dbReference type="NCBIfam" id="NF003738">
    <property type="entry name" value="PRK05333.1"/>
    <property type="match status" value="1"/>
</dbReference>
<dbReference type="InterPro" id="IPR003000">
    <property type="entry name" value="Sirtuin"/>
</dbReference>
<dbReference type="SUPFAM" id="SSF52467">
    <property type="entry name" value="DHS-like NAD/FAD-binding domain"/>
    <property type="match status" value="1"/>
</dbReference>
<dbReference type="InterPro" id="IPR026587">
    <property type="entry name" value="Sirtuin_class_II"/>
</dbReference>
<feature type="binding site" evidence="5">
    <location>
        <begin position="55"/>
        <end position="75"/>
    </location>
    <ligand>
        <name>NAD(+)</name>
        <dbReference type="ChEBI" id="CHEBI:57540"/>
    </ligand>
</feature>
<dbReference type="HAMAP" id="MF_01967">
    <property type="entry name" value="Sirtuin_ClassII"/>
    <property type="match status" value="1"/>
</dbReference>
<comment type="similarity">
    <text evidence="5">Belongs to the sirtuin family. Class II subfamily.</text>
</comment>
<dbReference type="InterPro" id="IPR026591">
    <property type="entry name" value="Sirtuin_cat_small_dom_sf"/>
</dbReference>
<evidence type="ECO:0000256" key="3">
    <source>
        <dbReference type="ARBA" id="ARBA00022833"/>
    </source>
</evidence>
<comment type="function">
    <text evidence="5">NAD-dependent protein deacylase. Catalyzes the NAD-dependent hydrolysis of acyl groups from lysine residues.</text>
</comment>
<protein>
    <recommendedName>
        <fullName evidence="5">NAD-dependent protein deacylase</fullName>
        <ecNumber evidence="5">2.3.1.-</ecNumber>
    </recommendedName>
    <alternativeName>
        <fullName evidence="5">Regulatory protein SIR2 homolog</fullName>
    </alternativeName>
</protein>